<accession>A0A1Y2L5T4</accession>
<dbReference type="InterPro" id="IPR018550">
    <property type="entry name" value="Lipid-A_deacylase-rel"/>
</dbReference>
<dbReference type="RefSeq" id="WP_085579906.1">
    <property type="nucleotide sequence ID" value="NZ_JFKA01000001.1"/>
</dbReference>
<dbReference type="OrthoDB" id="6199047at2"/>
<organism evidence="2 3">
    <name type="scientific">Thalassospira mesophila</name>
    <dbReference type="NCBI Taxonomy" id="1293891"/>
    <lineage>
        <taxon>Bacteria</taxon>
        <taxon>Pseudomonadati</taxon>
        <taxon>Pseudomonadota</taxon>
        <taxon>Alphaproteobacteria</taxon>
        <taxon>Rhodospirillales</taxon>
        <taxon>Thalassospiraceae</taxon>
        <taxon>Thalassospira</taxon>
    </lineage>
</organism>
<evidence type="ECO:0000256" key="1">
    <source>
        <dbReference type="SAM" id="SignalP"/>
    </source>
</evidence>
<reference evidence="2 3" key="1">
    <citation type="submission" date="2014-03" db="EMBL/GenBank/DDBJ databases">
        <title>The draft genome sequence of Thalassospira mesophila JCM 18969.</title>
        <authorList>
            <person name="Lai Q."/>
            <person name="Shao Z."/>
        </authorList>
    </citation>
    <scope>NUCLEOTIDE SEQUENCE [LARGE SCALE GENOMIC DNA]</scope>
    <source>
        <strain evidence="2 3">JCM 18969</strain>
    </source>
</reference>
<dbReference type="AlphaFoldDB" id="A0A1Y2L5T4"/>
<gene>
    <name evidence="2" type="ORF">TMES_04040</name>
</gene>
<name>A0A1Y2L5T4_9PROT</name>
<evidence type="ECO:0000313" key="2">
    <source>
        <dbReference type="EMBL" id="OSQ41031.1"/>
    </source>
</evidence>
<keyword evidence="3" id="KW-1185">Reference proteome</keyword>
<dbReference type="EMBL" id="JFKA01000001">
    <property type="protein sequence ID" value="OSQ41031.1"/>
    <property type="molecule type" value="Genomic_DNA"/>
</dbReference>
<protein>
    <submittedName>
        <fullName evidence="2">Deacylase</fullName>
    </submittedName>
</protein>
<dbReference type="STRING" id="1293891.TMES_04040"/>
<keyword evidence="1" id="KW-0732">Signal</keyword>
<feature type="signal peptide" evidence="1">
    <location>
        <begin position="1"/>
        <end position="23"/>
    </location>
</feature>
<proteinExistence type="predicted"/>
<comment type="caution">
    <text evidence="2">The sequence shown here is derived from an EMBL/GenBank/DDBJ whole genome shotgun (WGS) entry which is preliminary data.</text>
</comment>
<sequence length="173" mass="18910">MRIRFEVILACMAAFFMIGTCQAQEFSNSRNDVAQLGFSTGIFNITADDAAAEMRLDYRDNHALLGFLRPIGGVMVTSDGDVHGYGGLMADVLWNAHFATSFYSSAGAYHHGDGEDLGHWIEFRSGVEVSYRFDDKSRVGLGFAHISNADIGDRNPGAEVLSLTYTVPVKALF</sequence>
<evidence type="ECO:0000313" key="3">
    <source>
        <dbReference type="Proteomes" id="UP000193391"/>
    </source>
</evidence>
<dbReference type="Proteomes" id="UP000193391">
    <property type="component" value="Unassembled WGS sequence"/>
</dbReference>
<dbReference type="Pfam" id="PF09411">
    <property type="entry name" value="PagL"/>
    <property type="match status" value="1"/>
</dbReference>
<dbReference type="Gene3D" id="2.40.160.20">
    <property type="match status" value="1"/>
</dbReference>
<feature type="chain" id="PRO_5012124226" evidence="1">
    <location>
        <begin position="24"/>
        <end position="173"/>
    </location>
</feature>